<dbReference type="eggNOG" id="ENOG503303Y">
    <property type="taxonomic scope" value="Bacteria"/>
</dbReference>
<dbReference type="EMBL" id="CP001700">
    <property type="protein sequence ID" value="ACU76740.1"/>
    <property type="molecule type" value="Genomic_DNA"/>
</dbReference>
<dbReference type="RefSeq" id="WP_015796465.1">
    <property type="nucleotide sequence ID" value="NC_013131.1"/>
</dbReference>
<gene>
    <name evidence="2" type="ordered locus">Caci_7917</name>
</gene>
<evidence type="ECO:0000256" key="1">
    <source>
        <dbReference type="SAM" id="MobiDB-lite"/>
    </source>
</evidence>
<keyword evidence="3" id="KW-1185">Reference proteome</keyword>
<organism evidence="2 3">
    <name type="scientific">Catenulispora acidiphila (strain DSM 44928 / JCM 14897 / NBRC 102108 / NRRL B-24433 / ID139908)</name>
    <dbReference type="NCBI Taxonomy" id="479433"/>
    <lineage>
        <taxon>Bacteria</taxon>
        <taxon>Bacillati</taxon>
        <taxon>Actinomycetota</taxon>
        <taxon>Actinomycetes</taxon>
        <taxon>Catenulisporales</taxon>
        <taxon>Catenulisporaceae</taxon>
        <taxon>Catenulispora</taxon>
    </lineage>
</organism>
<sequence length="120" mass="13304">MMPTSELVDPAVRAFVDALNANDPAAVRAALTENATMTDDGTPRLLWDWLQREAFDTHGRMDVIAQSPDGRGLIAQYTNEQWGGMMTRWRFKVAGDRIAHFDTGQAGEPPYDPASWLGQP</sequence>
<proteinExistence type="predicted"/>
<dbReference type="SUPFAM" id="SSF54427">
    <property type="entry name" value="NTF2-like"/>
    <property type="match status" value="1"/>
</dbReference>
<evidence type="ECO:0000313" key="2">
    <source>
        <dbReference type="EMBL" id="ACU76740.1"/>
    </source>
</evidence>
<dbReference type="KEGG" id="cai:Caci_7917"/>
<feature type="region of interest" description="Disordered" evidence="1">
    <location>
        <begin position="101"/>
        <end position="120"/>
    </location>
</feature>
<reference evidence="2 3" key="1">
    <citation type="journal article" date="2009" name="Stand. Genomic Sci.">
        <title>Complete genome sequence of Catenulispora acidiphila type strain (ID 139908).</title>
        <authorList>
            <person name="Copeland A."/>
            <person name="Lapidus A."/>
            <person name="Glavina Del Rio T."/>
            <person name="Nolan M."/>
            <person name="Lucas S."/>
            <person name="Chen F."/>
            <person name="Tice H."/>
            <person name="Cheng J.F."/>
            <person name="Bruce D."/>
            <person name="Goodwin L."/>
            <person name="Pitluck S."/>
            <person name="Mikhailova N."/>
            <person name="Pati A."/>
            <person name="Ivanova N."/>
            <person name="Mavromatis K."/>
            <person name="Chen A."/>
            <person name="Palaniappan K."/>
            <person name="Chain P."/>
            <person name="Land M."/>
            <person name="Hauser L."/>
            <person name="Chang Y.J."/>
            <person name="Jeffries C.D."/>
            <person name="Chertkov O."/>
            <person name="Brettin T."/>
            <person name="Detter J.C."/>
            <person name="Han C."/>
            <person name="Ali Z."/>
            <person name="Tindall B.J."/>
            <person name="Goker M."/>
            <person name="Bristow J."/>
            <person name="Eisen J.A."/>
            <person name="Markowitz V."/>
            <person name="Hugenholtz P."/>
            <person name="Kyrpides N.C."/>
            <person name="Klenk H.P."/>
        </authorList>
    </citation>
    <scope>NUCLEOTIDE SEQUENCE [LARGE SCALE GENOMIC DNA]</scope>
    <source>
        <strain evidence="3">DSM 44928 / JCM 14897 / NBRC 102108 / NRRL B-24433 / ID139908</strain>
    </source>
</reference>
<dbReference type="InParanoid" id="C7QFG3"/>
<dbReference type="STRING" id="479433.Caci_7917"/>
<accession>C7QFG3</accession>
<dbReference type="AlphaFoldDB" id="C7QFG3"/>
<evidence type="ECO:0000313" key="3">
    <source>
        <dbReference type="Proteomes" id="UP000000851"/>
    </source>
</evidence>
<protein>
    <recommendedName>
        <fullName evidence="4">SnoaL-like domain-containing protein</fullName>
    </recommendedName>
</protein>
<name>C7QFG3_CATAD</name>
<dbReference type="Proteomes" id="UP000000851">
    <property type="component" value="Chromosome"/>
</dbReference>
<evidence type="ECO:0008006" key="4">
    <source>
        <dbReference type="Google" id="ProtNLM"/>
    </source>
</evidence>
<dbReference type="HOGENOM" id="CLU_152487_1_0_11"/>
<dbReference type="Gene3D" id="3.10.450.50">
    <property type="match status" value="1"/>
</dbReference>
<dbReference type="OrthoDB" id="4762924at2"/>
<dbReference type="InterPro" id="IPR032710">
    <property type="entry name" value="NTF2-like_dom_sf"/>
</dbReference>